<sequence length="416" mass="47401">MATSSSKRRTMHKVAESAPPPSYSAFFPGTTTTTGIPKHTVFYAIYPDEILQLNPYFITKAEYQELISSLHSIHLRILDIVSPYITDYIWQHEHFSLSISSSSNPNPNCPCSPETLPHFHGKTKYGENLEDEWFIVFLLFQVSRRIRNLTIRVWDSDGEFLLFESAEHLFILDSSNTKNRVFIRGGELHIVHDEILPSNAPLVEFLSGLARCGGVGAPYSADSSFKKMVSGYPERAQSNMHRVKVRVPVSVAKVLKHEPCLISLAVEGFCNRDSDSMKFVINMEKFQSGVGGTGKEELIRVSVRMSRAMYAKLAQQTFEAPECYPMPPRTDSSAYVEAMLGMKIACGFEMMYQQRRHEGMEVKGSTWEDFKESLKSSGYFQELLPKSRKYRRLLKNAQEYYTKISLFSMARYSFST</sequence>
<evidence type="ECO:0000313" key="2">
    <source>
        <dbReference type="Proteomes" id="UP000195402"/>
    </source>
</evidence>
<organism evidence="1 2">
    <name type="scientific">Macleaya cordata</name>
    <name type="common">Five-seeded plume-poppy</name>
    <name type="synonym">Bocconia cordata</name>
    <dbReference type="NCBI Taxonomy" id="56857"/>
    <lineage>
        <taxon>Eukaryota</taxon>
        <taxon>Viridiplantae</taxon>
        <taxon>Streptophyta</taxon>
        <taxon>Embryophyta</taxon>
        <taxon>Tracheophyta</taxon>
        <taxon>Spermatophyta</taxon>
        <taxon>Magnoliopsida</taxon>
        <taxon>Ranunculales</taxon>
        <taxon>Papaveraceae</taxon>
        <taxon>Papaveroideae</taxon>
        <taxon>Macleaya</taxon>
    </lineage>
</organism>
<dbReference type="AlphaFoldDB" id="A0A200PUJ1"/>
<dbReference type="PANTHER" id="PTHR13060">
    <property type="entry name" value="SGT1 PROTEIN HSGT1 SUPPRESSOR OF GCR2"/>
    <property type="match status" value="1"/>
</dbReference>
<proteinExistence type="predicted"/>
<reference evidence="1 2" key="1">
    <citation type="journal article" date="2017" name="Mol. Plant">
        <title>The Genome of Medicinal Plant Macleaya cordata Provides New Insights into Benzylisoquinoline Alkaloids Metabolism.</title>
        <authorList>
            <person name="Liu X."/>
            <person name="Liu Y."/>
            <person name="Huang P."/>
            <person name="Ma Y."/>
            <person name="Qing Z."/>
            <person name="Tang Q."/>
            <person name="Cao H."/>
            <person name="Cheng P."/>
            <person name="Zheng Y."/>
            <person name="Yuan Z."/>
            <person name="Zhou Y."/>
            <person name="Liu J."/>
            <person name="Tang Z."/>
            <person name="Zhuo Y."/>
            <person name="Zhang Y."/>
            <person name="Yu L."/>
            <person name="Huang J."/>
            <person name="Yang P."/>
            <person name="Peng Q."/>
            <person name="Zhang J."/>
            <person name="Jiang W."/>
            <person name="Zhang Z."/>
            <person name="Lin K."/>
            <person name="Ro D.K."/>
            <person name="Chen X."/>
            <person name="Xiong X."/>
            <person name="Shang Y."/>
            <person name="Huang S."/>
            <person name="Zeng J."/>
        </authorList>
    </citation>
    <scope>NUCLEOTIDE SEQUENCE [LARGE SCALE GENOMIC DNA]</scope>
    <source>
        <strain evidence="2">cv. BLH2017</strain>
        <tissue evidence="1">Root</tissue>
    </source>
</reference>
<dbReference type="PANTHER" id="PTHR13060:SF0">
    <property type="entry name" value="PROTEIN ECDYSONELESS HOMOLOG"/>
    <property type="match status" value="1"/>
</dbReference>
<dbReference type="InterPro" id="IPR010770">
    <property type="entry name" value="Ecd"/>
</dbReference>
<dbReference type="OrthoDB" id="1898620at2759"/>
<dbReference type="Proteomes" id="UP000195402">
    <property type="component" value="Unassembled WGS sequence"/>
</dbReference>
<dbReference type="STRING" id="56857.A0A200PUJ1"/>
<dbReference type="EMBL" id="MVGT01004037">
    <property type="protein sequence ID" value="OVA01855.1"/>
    <property type="molecule type" value="Genomic_DNA"/>
</dbReference>
<dbReference type="InParanoid" id="A0A200PUJ1"/>
<evidence type="ECO:0000313" key="1">
    <source>
        <dbReference type="EMBL" id="OVA01855.1"/>
    </source>
</evidence>
<protein>
    <submittedName>
        <fullName evidence="1">SGT1</fullName>
    </submittedName>
</protein>
<keyword evidence="2" id="KW-1185">Reference proteome</keyword>
<dbReference type="GO" id="GO:0005634">
    <property type="term" value="C:nucleus"/>
    <property type="evidence" value="ECO:0007669"/>
    <property type="project" value="TreeGrafter"/>
</dbReference>
<name>A0A200PUJ1_MACCD</name>
<dbReference type="Pfam" id="PF07093">
    <property type="entry name" value="SGT1"/>
    <property type="match status" value="1"/>
</dbReference>
<accession>A0A200PUJ1</accession>
<gene>
    <name evidence="1" type="ORF">BVC80_9075g104</name>
</gene>
<comment type="caution">
    <text evidence="1">The sequence shown here is derived from an EMBL/GenBank/DDBJ whole genome shotgun (WGS) entry which is preliminary data.</text>
</comment>